<dbReference type="Proteomes" id="UP001054945">
    <property type="component" value="Unassembled WGS sequence"/>
</dbReference>
<keyword evidence="1" id="KW-0808">Transferase</keyword>
<keyword evidence="1" id="KW-0548">Nucleotidyltransferase</keyword>
<comment type="caution">
    <text evidence="1">The sequence shown here is derived from an EMBL/GenBank/DDBJ whole genome shotgun (WGS) entry which is preliminary data.</text>
</comment>
<keyword evidence="1" id="KW-0695">RNA-directed DNA polymerase</keyword>
<dbReference type="EMBL" id="BPLR01006586">
    <property type="protein sequence ID" value="GIY10963.1"/>
    <property type="molecule type" value="Genomic_DNA"/>
</dbReference>
<evidence type="ECO:0000313" key="2">
    <source>
        <dbReference type="Proteomes" id="UP001054945"/>
    </source>
</evidence>
<proteinExistence type="predicted"/>
<gene>
    <name evidence="1" type="primary">Tf2-9_197</name>
    <name evidence="1" type="ORF">CEXT_3361</name>
</gene>
<sequence>MFSLQDSPQVSSVKIKNRDLKPKFAILVGDNHTIRSEKLAHFTFALNAAKFDLSTQTAAFLLFGRELRTLDNVHHDIRSVIVNDNFVTETTKHLRKFENIFKEIKIPLKQKQNQRNKYIN</sequence>
<keyword evidence="2" id="KW-1185">Reference proteome</keyword>
<protein>
    <submittedName>
        <fullName evidence="1">Reverse transcriptase</fullName>
    </submittedName>
</protein>
<name>A0AAV4QMQ6_CAEEX</name>
<dbReference type="GO" id="GO:0003964">
    <property type="term" value="F:RNA-directed DNA polymerase activity"/>
    <property type="evidence" value="ECO:0007669"/>
    <property type="project" value="UniProtKB-KW"/>
</dbReference>
<accession>A0AAV4QMQ6</accession>
<dbReference type="AlphaFoldDB" id="A0AAV4QMQ6"/>
<reference evidence="1 2" key="1">
    <citation type="submission" date="2021-06" db="EMBL/GenBank/DDBJ databases">
        <title>Caerostris extrusa draft genome.</title>
        <authorList>
            <person name="Kono N."/>
            <person name="Arakawa K."/>
        </authorList>
    </citation>
    <scope>NUCLEOTIDE SEQUENCE [LARGE SCALE GENOMIC DNA]</scope>
</reference>
<evidence type="ECO:0000313" key="1">
    <source>
        <dbReference type="EMBL" id="GIY10963.1"/>
    </source>
</evidence>
<organism evidence="1 2">
    <name type="scientific">Caerostris extrusa</name>
    <name type="common">Bark spider</name>
    <name type="synonym">Caerostris bankana</name>
    <dbReference type="NCBI Taxonomy" id="172846"/>
    <lineage>
        <taxon>Eukaryota</taxon>
        <taxon>Metazoa</taxon>
        <taxon>Ecdysozoa</taxon>
        <taxon>Arthropoda</taxon>
        <taxon>Chelicerata</taxon>
        <taxon>Arachnida</taxon>
        <taxon>Araneae</taxon>
        <taxon>Araneomorphae</taxon>
        <taxon>Entelegynae</taxon>
        <taxon>Araneoidea</taxon>
        <taxon>Araneidae</taxon>
        <taxon>Caerostris</taxon>
    </lineage>
</organism>